<dbReference type="PANTHER" id="PTHR45765:SF1">
    <property type="entry name" value="METHIONINE--TRNA LIGASE, CYTOPLASMIC"/>
    <property type="match status" value="1"/>
</dbReference>
<keyword evidence="3 6" id="KW-0067">ATP-binding</keyword>
<dbReference type="RefSeq" id="WP_244945392.1">
    <property type="nucleotide sequence ID" value="NZ_RJKL01000001.1"/>
</dbReference>
<dbReference type="GO" id="GO:0005524">
    <property type="term" value="F:ATP binding"/>
    <property type="evidence" value="ECO:0007669"/>
    <property type="project" value="UniProtKB-KW"/>
</dbReference>
<evidence type="ECO:0000259" key="7">
    <source>
        <dbReference type="Pfam" id="PF09334"/>
    </source>
</evidence>
<dbReference type="AlphaFoldDB" id="A0A3N1GPK5"/>
<dbReference type="PANTHER" id="PTHR45765">
    <property type="entry name" value="METHIONINE--TRNA LIGASE"/>
    <property type="match status" value="1"/>
</dbReference>
<dbReference type="GO" id="GO:0006431">
    <property type="term" value="P:methionyl-tRNA aminoacylation"/>
    <property type="evidence" value="ECO:0007669"/>
    <property type="project" value="TreeGrafter"/>
</dbReference>
<protein>
    <submittedName>
        <fullName evidence="8">tRNA synthetase class I (M)</fullName>
    </submittedName>
</protein>
<name>A0A3N1GPK5_9ACTN</name>
<comment type="similarity">
    <text evidence="6">Belongs to the class-I aminoacyl-tRNA synthetase family.</text>
</comment>
<dbReference type="GO" id="GO:0005829">
    <property type="term" value="C:cytosol"/>
    <property type="evidence" value="ECO:0007669"/>
    <property type="project" value="TreeGrafter"/>
</dbReference>
<dbReference type="SUPFAM" id="SSF52374">
    <property type="entry name" value="Nucleotidylyl transferase"/>
    <property type="match status" value="1"/>
</dbReference>
<evidence type="ECO:0000256" key="1">
    <source>
        <dbReference type="ARBA" id="ARBA00022598"/>
    </source>
</evidence>
<evidence type="ECO:0000313" key="9">
    <source>
        <dbReference type="Proteomes" id="UP000271683"/>
    </source>
</evidence>
<evidence type="ECO:0000256" key="2">
    <source>
        <dbReference type="ARBA" id="ARBA00022741"/>
    </source>
</evidence>
<sequence>MGLDNMYYYTVVLPAVAILLGDDKLLPDTMVTNQFLHLDAAKFSTSRRHAVWADESLALNSADTVRAALLREAPEGRVTSISDERARGRITDQLAVAVEEWQAGLEKLAASIGNVVPGTGAWTPTHREVYRFLNSVTEQADGVLLPGAFNGRAYVRLLDTLVERLREFAAADAAMRGDADQAEETRTSEALQFLCAKVVAALVWPIMSAAAAGIWSWLGLSGVPVREVSWSFLPGGTRCEYHDQD</sequence>
<keyword evidence="5 6" id="KW-0030">Aminoacyl-tRNA synthetase</keyword>
<keyword evidence="2 6" id="KW-0547">Nucleotide-binding</keyword>
<dbReference type="EMBL" id="RJKL01000001">
    <property type="protein sequence ID" value="ROP32165.1"/>
    <property type="molecule type" value="Genomic_DNA"/>
</dbReference>
<reference evidence="8 9" key="1">
    <citation type="submission" date="2018-11" db="EMBL/GenBank/DDBJ databases">
        <title>Sequencing the genomes of 1000 actinobacteria strains.</title>
        <authorList>
            <person name="Klenk H.-P."/>
        </authorList>
    </citation>
    <scope>NUCLEOTIDE SEQUENCE [LARGE SCALE GENOMIC DNA]</scope>
    <source>
        <strain evidence="8 9">DSM 43634</strain>
    </source>
</reference>
<dbReference type="Pfam" id="PF09334">
    <property type="entry name" value="tRNA-synt_1g"/>
    <property type="match status" value="1"/>
</dbReference>
<comment type="caution">
    <text evidence="8">The sequence shown here is derived from an EMBL/GenBank/DDBJ whole genome shotgun (WGS) entry which is preliminary data.</text>
</comment>
<evidence type="ECO:0000256" key="3">
    <source>
        <dbReference type="ARBA" id="ARBA00022840"/>
    </source>
</evidence>
<gene>
    <name evidence="8" type="ORF">EDD30_5096</name>
</gene>
<evidence type="ECO:0000256" key="6">
    <source>
        <dbReference type="RuleBase" id="RU363039"/>
    </source>
</evidence>
<dbReference type="GO" id="GO:0004825">
    <property type="term" value="F:methionine-tRNA ligase activity"/>
    <property type="evidence" value="ECO:0007669"/>
    <property type="project" value="InterPro"/>
</dbReference>
<accession>A0A3N1GPK5</accession>
<dbReference type="InterPro" id="IPR015413">
    <property type="entry name" value="Methionyl/Leucyl_tRNA_Synth"/>
</dbReference>
<dbReference type="Gene3D" id="3.40.50.620">
    <property type="entry name" value="HUPs"/>
    <property type="match status" value="1"/>
</dbReference>
<evidence type="ECO:0000256" key="5">
    <source>
        <dbReference type="ARBA" id="ARBA00023146"/>
    </source>
</evidence>
<evidence type="ECO:0000313" key="8">
    <source>
        <dbReference type="EMBL" id="ROP32165.1"/>
    </source>
</evidence>
<feature type="domain" description="Methionyl/Leucyl tRNA synthetase" evidence="7">
    <location>
        <begin position="1"/>
        <end position="96"/>
    </location>
</feature>
<keyword evidence="1 6" id="KW-0436">Ligase</keyword>
<organism evidence="8 9">
    <name type="scientific">Couchioplanes caeruleus</name>
    <dbReference type="NCBI Taxonomy" id="56438"/>
    <lineage>
        <taxon>Bacteria</taxon>
        <taxon>Bacillati</taxon>
        <taxon>Actinomycetota</taxon>
        <taxon>Actinomycetes</taxon>
        <taxon>Micromonosporales</taxon>
        <taxon>Micromonosporaceae</taxon>
        <taxon>Couchioplanes</taxon>
    </lineage>
</organism>
<dbReference type="Proteomes" id="UP000271683">
    <property type="component" value="Unassembled WGS sequence"/>
</dbReference>
<dbReference type="InterPro" id="IPR014729">
    <property type="entry name" value="Rossmann-like_a/b/a_fold"/>
</dbReference>
<keyword evidence="4 6" id="KW-0648">Protein biosynthesis</keyword>
<dbReference type="InterPro" id="IPR023458">
    <property type="entry name" value="Met-tRNA_ligase_1"/>
</dbReference>
<evidence type="ECO:0000256" key="4">
    <source>
        <dbReference type="ARBA" id="ARBA00022917"/>
    </source>
</evidence>
<proteinExistence type="inferred from homology"/>